<dbReference type="PANTHER" id="PTHR47723">
    <property type="entry name" value="OS05G0353850 PROTEIN"/>
    <property type="match status" value="1"/>
</dbReference>
<proteinExistence type="predicted"/>
<dbReference type="Proteomes" id="UP001358586">
    <property type="component" value="Chromosome 11"/>
</dbReference>
<reference evidence="2 3" key="1">
    <citation type="submission" date="2023-03" db="EMBL/GenBank/DDBJ databases">
        <title>WGS of Gossypium arboreum.</title>
        <authorList>
            <person name="Yu D."/>
        </authorList>
    </citation>
    <scope>NUCLEOTIDE SEQUENCE [LARGE SCALE GENOMIC DNA]</scope>
    <source>
        <tissue evidence="2">Leaf</tissue>
    </source>
</reference>
<feature type="domain" description="RNase H type-1" evidence="1">
    <location>
        <begin position="37"/>
        <end position="152"/>
    </location>
</feature>
<dbReference type="PANTHER" id="PTHR47723:SF19">
    <property type="entry name" value="POLYNUCLEOTIDYL TRANSFERASE, RIBONUCLEASE H-LIKE SUPERFAMILY PROTEIN"/>
    <property type="match status" value="1"/>
</dbReference>
<dbReference type="EMBL" id="JARKNE010000011">
    <property type="protein sequence ID" value="KAK5783335.1"/>
    <property type="molecule type" value="Genomic_DNA"/>
</dbReference>
<accession>A0ABR0MYG7</accession>
<dbReference type="InterPro" id="IPR012337">
    <property type="entry name" value="RNaseH-like_sf"/>
</dbReference>
<dbReference type="InterPro" id="IPR036397">
    <property type="entry name" value="RNaseH_sf"/>
</dbReference>
<evidence type="ECO:0000313" key="2">
    <source>
        <dbReference type="EMBL" id="KAK5783335.1"/>
    </source>
</evidence>
<name>A0ABR0MYG7_GOSAR</name>
<dbReference type="Pfam" id="PF13456">
    <property type="entry name" value="RVT_3"/>
    <property type="match status" value="1"/>
</dbReference>
<dbReference type="Gene3D" id="3.30.420.10">
    <property type="entry name" value="Ribonuclease H-like superfamily/Ribonuclease H"/>
    <property type="match status" value="1"/>
</dbReference>
<dbReference type="InterPro" id="IPR044730">
    <property type="entry name" value="RNase_H-like_dom_plant"/>
</dbReference>
<protein>
    <recommendedName>
        <fullName evidence="1">RNase H type-1 domain-containing protein</fullName>
    </recommendedName>
</protein>
<sequence>MTLLYERNYYGDKLNVYISNPPSTLSENWINLFTDEAVDRGSGAASVGGVLLDQNRNWIFSFNRFLKKCNIFDVELWGILDSMIMAFSNGFNRVVIYIDNLKVAQTLLDNLLGDSSITILKRVQKVMNTEEHWLIRHVVREDNRVIDYLAKLSLERRKNLQIYDECPHSTSKNLIT</sequence>
<organism evidence="2 3">
    <name type="scientific">Gossypium arboreum</name>
    <name type="common">Tree cotton</name>
    <name type="synonym">Gossypium nanking</name>
    <dbReference type="NCBI Taxonomy" id="29729"/>
    <lineage>
        <taxon>Eukaryota</taxon>
        <taxon>Viridiplantae</taxon>
        <taxon>Streptophyta</taxon>
        <taxon>Embryophyta</taxon>
        <taxon>Tracheophyta</taxon>
        <taxon>Spermatophyta</taxon>
        <taxon>Magnoliopsida</taxon>
        <taxon>eudicotyledons</taxon>
        <taxon>Gunneridae</taxon>
        <taxon>Pentapetalae</taxon>
        <taxon>rosids</taxon>
        <taxon>malvids</taxon>
        <taxon>Malvales</taxon>
        <taxon>Malvaceae</taxon>
        <taxon>Malvoideae</taxon>
        <taxon>Gossypium</taxon>
    </lineage>
</organism>
<dbReference type="SUPFAM" id="SSF53098">
    <property type="entry name" value="Ribonuclease H-like"/>
    <property type="match status" value="1"/>
</dbReference>
<gene>
    <name evidence="2" type="ORF">PVK06_037843</name>
</gene>
<dbReference type="InterPro" id="IPR002156">
    <property type="entry name" value="RNaseH_domain"/>
</dbReference>
<dbReference type="InterPro" id="IPR053151">
    <property type="entry name" value="RNase_H-like"/>
</dbReference>
<keyword evidence="3" id="KW-1185">Reference proteome</keyword>
<evidence type="ECO:0000313" key="3">
    <source>
        <dbReference type="Proteomes" id="UP001358586"/>
    </source>
</evidence>
<evidence type="ECO:0000259" key="1">
    <source>
        <dbReference type="Pfam" id="PF13456"/>
    </source>
</evidence>
<comment type="caution">
    <text evidence="2">The sequence shown here is derived from an EMBL/GenBank/DDBJ whole genome shotgun (WGS) entry which is preliminary data.</text>
</comment>
<dbReference type="CDD" id="cd06222">
    <property type="entry name" value="RNase_H_like"/>
    <property type="match status" value="1"/>
</dbReference>